<accession>A0A225VAV7</accession>
<feature type="compositionally biased region" description="Polar residues" evidence="1">
    <location>
        <begin position="106"/>
        <end position="124"/>
    </location>
</feature>
<dbReference type="OrthoDB" id="65445at2759"/>
<dbReference type="PANTHER" id="PTHR31723">
    <property type="entry name" value="PATHOGENESIS-RELATED FAMILY PROTEIN"/>
    <property type="match status" value="1"/>
</dbReference>
<comment type="caution">
    <text evidence="3">The sequence shown here is derived from an EMBL/GenBank/DDBJ whole genome shotgun (WGS) entry which is preliminary data.</text>
</comment>
<feature type="compositionally biased region" description="Polar residues" evidence="1">
    <location>
        <begin position="404"/>
        <end position="424"/>
    </location>
</feature>
<evidence type="ECO:0000313" key="3">
    <source>
        <dbReference type="EMBL" id="OWZ02513.1"/>
    </source>
</evidence>
<evidence type="ECO:0000259" key="2">
    <source>
        <dbReference type="PROSITE" id="PS50003"/>
    </source>
</evidence>
<dbReference type="PANTHER" id="PTHR31723:SF10">
    <property type="entry name" value="PATHOGEN-RELATED PROTEIN"/>
    <property type="match status" value="1"/>
</dbReference>
<dbReference type="AlphaFoldDB" id="A0A225VAV7"/>
<dbReference type="EMBL" id="NBNE01006117">
    <property type="protein sequence ID" value="OWZ02513.1"/>
    <property type="molecule type" value="Genomic_DNA"/>
</dbReference>
<feature type="region of interest" description="Disordered" evidence="1">
    <location>
        <begin position="102"/>
        <end position="166"/>
    </location>
</feature>
<proteinExistence type="predicted"/>
<dbReference type="Gene3D" id="2.30.29.30">
    <property type="entry name" value="Pleckstrin-homology domain (PH domain)/Phosphotyrosine-binding domain (PTB)"/>
    <property type="match status" value="1"/>
</dbReference>
<evidence type="ECO:0000256" key="1">
    <source>
        <dbReference type="SAM" id="MobiDB-lite"/>
    </source>
</evidence>
<sequence length="736" mass="79935">MKALAHRLRGRRASRRGDGLEQDETERSFRFEEAAKDVRERLEERRDDDWRKNRGINSKTGSCNALAALVAVSTHPPDGADVVLPSFVNSAPLEPKAKLRAASAVQMESPQLQRVLRAQSNSRVKSALRPNDERAITMSSSSSSSNSTGRRTRSRHGGSIGSNTSFLSVSNEKPEVAVDIQHSGYLVVKRGLLKVADKRYYFVARRTPELYSCKDETSFTLWLASGHPLDPCGDGDPVARASGLVPVLVGTVLRADGSAEETGSQSEKVLSVTVGAASKCFTLRFGAETGEKAKEWIEALQEVQVTKRDGSTHASIQASAPEKRLLLSLNEHNALRGTVNSEKSTSESDGEIVVSEAVLIGETREESELLAMRHVSTSNAKTPRVYAGGKLQSKPRVAEEDEASNVSTLTSNTDSSPTSVSNHLELSAATPSSASTQAHPPVRLHRMDSVTSGSSTTSGQSQNSTNGNVLLFVPVAGSSLTASASRMAKAQQELDALVSKGAKLPSRVIQEPANGEAIEWRYGIPEYVLTDLAYVKGHIREPDITPLASYVEECCQTFIMEAAHKARYDQWGSVVQECFYLQVNDGVRVPGASIFENDMLGLLYLGDAEACIGESDENQDPRAQLVEAFPDGFPMEVLDVFTQPPQCYFSWRHWGSFTGKFQGIRGDGSKVEVRGFGEMTVDASHMLPGRTIRSTSAAVAPVMRKDSAMNPKTSEIVKGLANFTIEAKEQQRKQTR</sequence>
<evidence type="ECO:0000313" key="4">
    <source>
        <dbReference type="Proteomes" id="UP000198211"/>
    </source>
</evidence>
<dbReference type="SUPFAM" id="SSF50729">
    <property type="entry name" value="PH domain-like"/>
    <property type="match status" value="1"/>
</dbReference>
<dbReference type="Proteomes" id="UP000198211">
    <property type="component" value="Unassembled WGS sequence"/>
</dbReference>
<feature type="compositionally biased region" description="Basic residues" evidence="1">
    <location>
        <begin position="1"/>
        <end position="14"/>
    </location>
</feature>
<keyword evidence="4" id="KW-1185">Reference proteome</keyword>
<dbReference type="InterPro" id="IPR011993">
    <property type="entry name" value="PH-like_dom_sf"/>
</dbReference>
<feature type="domain" description="PH" evidence="2">
    <location>
        <begin position="179"/>
        <end position="305"/>
    </location>
</feature>
<gene>
    <name evidence="3" type="ORF">PHMEG_00025912</name>
</gene>
<feature type="region of interest" description="Disordered" evidence="1">
    <location>
        <begin position="372"/>
        <end position="442"/>
    </location>
</feature>
<dbReference type="InterPro" id="IPR053218">
    <property type="entry name" value="Pathogen-related_defense"/>
</dbReference>
<dbReference type="Gene3D" id="3.10.450.50">
    <property type="match status" value="1"/>
</dbReference>
<feature type="compositionally biased region" description="Basic and acidic residues" evidence="1">
    <location>
        <begin position="15"/>
        <end position="27"/>
    </location>
</feature>
<dbReference type="InterPro" id="IPR001849">
    <property type="entry name" value="PH_domain"/>
</dbReference>
<feature type="compositionally biased region" description="Low complexity" evidence="1">
    <location>
        <begin position="427"/>
        <end position="441"/>
    </location>
</feature>
<name>A0A225VAV7_9STRA</name>
<protein>
    <recommendedName>
        <fullName evidence="2">PH domain-containing protein</fullName>
    </recommendedName>
</protein>
<dbReference type="PROSITE" id="PS50003">
    <property type="entry name" value="PH_DOMAIN"/>
    <property type="match status" value="1"/>
</dbReference>
<reference evidence="4" key="1">
    <citation type="submission" date="2017-03" db="EMBL/GenBank/DDBJ databases">
        <title>Phytopthora megakarya and P. palmivora, two closely related causual agents of cacao black pod achieved similar genome size and gene model numbers by different mechanisms.</title>
        <authorList>
            <person name="Ali S."/>
            <person name="Shao J."/>
            <person name="Larry D.J."/>
            <person name="Kronmiller B."/>
            <person name="Shen D."/>
            <person name="Strem M.D."/>
            <person name="Melnick R.L."/>
            <person name="Guiltinan M.J."/>
            <person name="Tyler B.M."/>
            <person name="Meinhardt L.W."/>
            <person name="Bailey B.A."/>
        </authorList>
    </citation>
    <scope>NUCLEOTIDE SEQUENCE [LARGE SCALE GENOMIC DNA]</scope>
    <source>
        <strain evidence="4">zdho120</strain>
    </source>
</reference>
<feature type="compositionally biased region" description="Low complexity" evidence="1">
    <location>
        <begin position="449"/>
        <end position="466"/>
    </location>
</feature>
<feature type="region of interest" description="Disordered" evidence="1">
    <location>
        <begin position="447"/>
        <end position="466"/>
    </location>
</feature>
<feature type="compositionally biased region" description="Low complexity" evidence="1">
    <location>
        <begin position="139"/>
        <end position="149"/>
    </location>
</feature>
<feature type="region of interest" description="Disordered" evidence="1">
    <location>
        <begin position="1"/>
        <end position="27"/>
    </location>
</feature>
<organism evidence="3 4">
    <name type="scientific">Phytophthora megakarya</name>
    <dbReference type="NCBI Taxonomy" id="4795"/>
    <lineage>
        <taxon>Eukaryota</taxon>
        <taxon>Sar</taxon>
        <taxon>Stramenopiles</taxon>
        <taxon>Oomycota</taxon>
        <taxon>Peronosporomycetes</taxon>
        <taxon>Peronosporales</taxon>
        <taxon>Peronosporaceae</taxon>
        <taxon>Phytophthora</taxon>
    </lineage>
</organism>